<name>A0A9W5VWV6_9ACTO</name>
<dbReference type="InterPro" id="IPR025576">
    <property type="entry name" value="YwiC"/>
</dbReference>
<feature type="transmembrane region" description="Helical" evidence="1">
    <location>
        <begin position="147"/>
        <end position="165"/>
    </location>
</feature>
<keyword evidence="1" id="KW-0472">Membrane</keyword>
<accession>A0A9W5VWV6</accession>
<evidence type="ECO:0000256" key="1">
    <source>
        <dbReference type="SAM" id="Phobius"/>
    </source>
</evidence>
<protein>
    <recommendedName>
        <fullName evidence="4">YwiC-like protein</fullName>
    </recommendedName>
</protein>
<keyword evidence="1" id="KW-0812">Transmembrane</keyword>
<feature type="transmembrane region" description="Helical" evidence="1">
    <location>
        <begin position="234"/>
        <end position="253"/>
    </location>
</feature>
<reference evidence="2 3" key="1">
    <citation type="submission" date="2013-05" db="EMBL/GenBank/DDBJ databases">
        <title>The Genome Sequence of Actinomyces europaeus ACS-120-V-COL10B.</title>
        <authorList>
            <consortium name="The Broad Institute Genomics Platform"/>
            <person name="Earl A."/>
            <person name="Ward D."/>
            <person name="Feldgarden M."/>
            <person name="Gevers D."/>
            <person name="Saerens B."/>
            <person name="Vaneechoutte M."/>
            <person name="Walker B."/>
            <person name="Young S."/>
            <person name="Zeng Q."/>
            <person name="Gargeya S."/>
            <person name="Fitzgerald M."/>
            <person name="Haas B."/>
            <person name="Abouelleil A."/>
            <person name="Allen A.W."/>
            <person name="Alvarado L."/>
            <person name="Arachchi H.M."/>
            <person name="Berlin A.M."/>
            <person name="Chapman S.B."/>
            <person name="Gainer-Dewar J."/>
            <person name="Goldberg J."/>
            <person name="Griggs A."/>
            <person name="Gujja S."/>
            <person name="Hansen M."/>
            <person name="Howarth C."/>
            <person name="Imamovic A."/>
            <person name="Ireland A."/>
            <person name="Larimer J."/>
            <person name="McCowan C."/>
            <person name="Murphy C."/>
            <person name="Pearson M."/>
            <person name="Poon T.W."/>
            <person name="Priest M."/>
            <person name="Roberts A."/>
            <person name="Saif S."/>
            <person name="Shea T."/>
            <person name="Sisk P."/>
            <person name="Sykes S."/>
            <person name="Wortman J."/>
            <person name="Nusbaum C."/>
            <person name="Birren B."/>
        </authorList>
    </citation>
    <scope>NUCLEOTIDE SEQUENCE [LARGE SCALE GENOMIC DNA]</scope>
    <source>
        <strain evidence="2 3">ACS-120-V-Col10b</strain>
    </source>
</reference>
<dbReference type="Pfam" id="PF14256">
    <property type="entry name" value="YwiC"/>
    <property type="match status" value="1"/>
</dbReference>
<dbReference type="EMBL" id="AGWN01000001">
    <property type="protein sequence ID" value="EPD31264.1"/>
    <property type="molecule type" value="Genomic_DNA"/>
</dbReference>
<feature type="transmembrane region" description="Helical" evidence="1">
    <location>
        <begin position="32"/>
        <end position="50"/>
    </location>
</feature>
<evidence type="ECO:0000313" key="3">
    <source>
        <dbReference type="Proteomes" id="UP000014387"/>
    </source>
</evidence>
<dbReference type="Proteomes" id="UP000014387">
    <property type="component" value="Unassembled WGS sequence"/>
</dbReference>
<feature type="transmembrane region" description="Helical" evidence="1">
    <location>
        <begin position="87"/>
        <end position="106"/>
    </location>
</feature>
<gene>
    <name evidence="2" type="ORF">HMPREF9238_01032</name>
</gene>
<organism evidence="2 3">
    <name type="scientific">Gleimia europaea ACS-120-V-Col10b</name>
    <dbReference type="NCBI Taxonomy" id="883069"/>
    <lineage>
        <taxon>Bacteria</taxon>
        <taxon>Bacillati</taxon>
        <taxon>Actinomycetota</taxon>
        <taxon>Actinomycetes</taxon>
        <taxon>Actinomycetales</taxon>
        <taxon>Actinomycetaceae</taxon>
        <taxon>Gleimia</taxon>
    </lineage>
</organism>
<feature type="transmembrane region" description="Helical" evidence="1">
    <location>
        <begin position="177"/>
        <end position="196"/>
    </location>
</feature>
<feature type="transmembrane region" description="Helical" evidence="1">
    <location>
        <begin position="118"/>
        <end position="141"/>
    </location>
</feature>
<evidence type="ECO:0008006" key="4">
    <source>
        <dbReference type="Google" id="ProtNLM"/>
    </source>
</evidence>
<keyword evidence="3" id="KW-1185">Reference proteome</keyword>
<proteinExistence type="predicted"/>
<evidence type="ECO:0000313" key="2">
    <source>
        <dbReference type="EMBL" id="EPD31264.1"/>
    </source>
</evidence>
<comment type="caution">
    <text evidence="2">The sequence shown here is derived from an EMBL/GenBank/DDBJ whole genome shotgun (WGS) entry which is preliminary data.</text>
</comment>
<sequence>MNGWIPDQHGAWPMALMPLTAGLIITTPKTPALTFLTLAWVSGFLLFSVSEKYIKSRFRPRYRPATITYAILAAAFTALTLLTAPNLFWWALLYVPLIGYWAFSVWRRKERDLAPRFSTIIAAALVIPVAVNTSSGAPWFAHFEKRAWLMAGLLGAYFALTVPYVKTLIRERNNPTWLHGSIVGHVIATVIVWVFFALDLVPIWHALAWVLVCARAIMMPLIATHRGKPWRPAVVGTVETVLSLLVFAALPWAV</sequence>
<feature type="transmembrane region" description="Helical" evidence="1">
    <location>
        <begin position="202"/>
        <end position="222"/>
    </location>
</feature>
<dbReference type="AlphaFoldDB" id="A0A9W5VWV6"/>
<feature type="transmembrane region" description="Helical" evidence="1">
    <location>
        <begin position="62"/>
        <end position="81"/>
    </location>
</feature>
<dbReference type="RefSeq" id="WP_016444375.1">
    <property type="nucleotide sequence ID" value="NZ_KE150266.1"/>
</dbReference>
<keyword evidence="1" id="KW-1133">Transmembrane helix</keyword>